<proteinExistence type="predicted"/>
<name>A0A0V0ZVG1_9BILA</name>
<protein>
    <submittedName>
        <fullName evidence="1">Uncharacterized protein</fullName>
    </submittedName>
</protein>
<dbReference type="EMBL" id="JYDQ01000077">
    <property type="protein sequence ID" value="KRY16445.1"/>
    <property type="molecule type" value="Genomic_DNA"/>
</dbReference>
<reference evidence="1 2" key="1">
    <citation type="submission" date="2015-01" db="EMBL/GenBank/DDBJ databases">
        <title>Evolution of Trichinella species and genotypes.</title>
        <authorList>
            <person name="Korhonen P.K."/>
            <person name="Edoardo P."/>
            <person name="Giuseppe L.R."/>
            <person name="Gasser R.B."/>
        </authorList>
    </citation>
    <scope>NUCLEOTIDE SEQUENCE [LARGE SCALE GENOMIC DNA]</scope>
    <source>
        <strain evidence="1">ISS2496</strain>
    </source>
</reference>
<organism evidence="1 2">
    <name type="scientific">Trichinella patagoniensis</name>
    <dbReference type="NCBI Taxonomy" id="990121"/>
    <lineage>
        <taxon>Eukaryota</taxon>
        <taxon>Metazoa</taxon>
        <taxon>Ecdysozoa</taxon>
        <taxon>Nematoda</taxon>
        <taxon>Enoplea</taxon>
        <taxon>Dorylaimia</taxon>
        <taxon>Trichinellida</taxon>
        <taxon>Trichinellidae</taxon>
        <taxon>Trichinella</taxon>
    </lineage>
</organism>
<gene>
    <name evidence="1" type="ORF">T12_3020</name>
</gene>
<dbReference type="OrthoDB" id="10541307at2759"/>
<comment type="caution">
    <text evidence="1">The sequence shown here is derived from an EMBL/GenBank/DDBJ whole genome shotgun (WGS) entry which is preliminary data.</text>
</comment>
<accession>A0A0V0ZVG1</accession>
<evidence type="ECO:0000313" key="1">
    <source>
        <dbReference type="EMBL" id="KRY16445.1"/>
    </source>
</evidence>
<evidence type="ECO:0000313" key="2">
    <source>
        <dbReference type="Proteomes" id="UP000054783"/>
    </source>
</evidence>
<dbReference type="Proteomes" id="UP000054783">
    <property type="component" value="Unassembled WGS sequence"/>
</dbReference>
<sequence>MRYSLKLTSFVQYFVVLGKSIFLHFRSISIKLKKVVSIRTNREEIFKLWLPIFINTCVSYRIPTVHLISSKNKHIIEFYAVHDLNYSLGISLIPSMSLFDFIFAQYLTELLVQMLLGSRTLPGEYTP</sequence>
<dbReference type="AlphaFoldDB" id="A0A0V0ZVG1"/>
<keyword evidence="2" id="KW-1185">Reference proteome</keyword>